<accession>A0ABD3GE12</accession>
<dbReference type="SUPFAM" id="SSF56219">
    <property type="entry name" value="DNase I-like"/>
    <property type="match status" value="1"/>
</dbReference>
<protein>
    <submittedName>
        <fullName evidence="1">Uncharacterized protein</fullName>
    </submittedName>
</protein>
<dbReference type="AlphaFoldDB" id="A0ABD3GE12"/>
<name>A0ABD3GE12_9MARC</name>
<dbReference type="Proteomes" id="UP001633002">
    <property type="component" value="Unassembled WGS sequence"/>
</dbReference>
<dbReference type="Gene3D" id="3.60.10.10">
    <property type="entry name" value="Endonuclease/exonuclease/phosphatase"/>
    <property type="match status" value="1"/>
</dbReference>
<sequence>MFGLGHPNLLRKVKRWLRGRRHKVDVLMLHDLRIRERDTNFCLSQLVEAGQYIVDLTPEGKAGVALLIRRDWEIVERGVRGNGTLAWAKVKVDNRILGFVAVHGPRDRTDRGRLWQWIEEKWEQGEWRAAAQTRQTIADGEITKLESEIKELEEVQAILWRRWSQMRWLKEGEAPSRFFFELLRIKRLKEEIVALDTEDGRRVSAREEVLAELHKYYSELYTQPPVTEETEGKRREVLGGLKNKLTQSQNEKLRVVLTEEEIERTARNLKNEKALGVDGMTAEMVKEIWRFSKQDVVELVLTFWRTGLLS</sequence>
<comment type="caution">
    <text evidence="1">The sequence shown here is derived from an EMBL/GenBank/DDBJ whole genome shotgun (WGS) entry which is preliminary data.</text>
</comment>
<gene>
    <name evidence="1" type="ORF">R1sor_026760</name>
</gene>
<evidence type="ECO:0000313" key="2">
    <source>
        <dbReference type="Proteomes" id="UP001633002"/>
    </source>
</evidence>
<proteinExistence type="predicted"/>
<evidence type="ECO:0000313" key="1">
    <source>
        <dbReference type="EMBL" id="KAL3676812.1"/>
    </source>
</evidence>
<dbReference type="InterPro" id="IPR036691">
    <property type="entry name" value="Endo/exonu/phosph_ase_sf"/>
</dbReference>
<organism evidence="1 2">
    <name type="scientific">Riccia sorocarpa</name>
    <dbReference type="NCBI Taxonomy" id="122646"/>
    <lineage>
        <taxon>Eukaryota</taxon>
        <taxon>Viridiplantae</taxon>
        <taxon>Streptophyta</taxon>
        <taxon>Embryophyta</taxon>
        <taxon>Marchantiophyta</taxon>
        <taxon>Marchantiopsida</taxon>
        <taxon>Marchantiidae</taxon>
        <taxon>Marchantiales</taxon>
        <taxon>Ricciaceae</taxon>
        <taxon>Riccia</taxon>
    </lineage>
</organism>
<keyword evidence="2" id="KW-1185">Reference proteome</keyword>
<reference evidence="1 2" key="1">
    <citation type="submission" date="2024-09" db="EMBL/GenBank/DDBJ databases">
        <title>Chromosome-scale assembly of Riccia sorocarpa.</title>
        <authorList>
            <person name="Paukszto L."/>
        </authorList>
    </citation>
    <scope>NUCLEOTIDE SEQUENCE [LARGE SCALE GENOMIC DNA]</scope>
    <source>
        <strain evidence="1">LP-2024</strain>
        <tissue evidence="1">Aerial parts of the thallus</tissue>
    </source>
</reference>
<dbReference type="EMBL" id="JBJQOH010000008">
    <property type="protein sequence ID" value="KAL3676812.1"/>
    <property type="molecule type" value="Genomic_DNA"/>
</dbReference>